<dbReference type="RefSeq" id="WP_251972715.1">
    <property type="nucleotide sequence ID" value="NZ_AP025730.1"/>
</dbReference>
<keyword evidence="1" id="KW-0812">Transmembrane</keyword>
<proteinExistence type="predicted"/>
<dbReference type="EMBL" id="AP025730">
    <property type="protein sequence ID" value="BDI04607.1"/>
    <property type="molecule type" value="Genomic_DNA"/>
</dbReference>
<keyword evidence="1" id="KW-1133">Transmembrane helix</keyword>
<dbReference type="InterPro" id="IPR016768">
    <property type="entry name" value="UCP019883"/>
</dbReference>
<feature type="transmembrane region" description="Helical" evidence="1">
    <location>
        <begin position="6"/>
        <end position="24"/>
    </location>
</feature>
<feature type="transmembrane region" description="Helical" evidence="1">
    <location>
        <begin position="45"/>
        <end position="62"/>
    </location>
</feature>
<accession>A0ABM7YJK3</accession>
<protein>
    <recommendedName>
        <fullName evidence="4">DUF2818 family protein</fullName>
    </recommendedName>
</protein>
<feature type="transmembrane region" description="Helical" evidence="1">
    <location>
        <begin position="74"/>
        <end position="97"/>
    </location>
</feature>
<dbReference type="Proteomes" id="UP001057498">
    <property type="component" value="Chromosome"/>
</dbReference>
<sequence>MGTSSSASIWLVLLLSAVLANLPFVTERLFVLGPRRMPKRFAWRLLELLVFAAIVVGVGRWLEARGGQVSPQGWQFYAVFGCVFLTLAFPGFVWRYLRRQRTAA</sequence>
<name>A0ABM7YJK3_9BURK</name>
<organism evidence="2 3">
    <name type="scientific">Sphaerotilus microaerophilus</name>
    <dbReference type="NCBI Taxonomy" id="2914710"/>
    <lineage>
        <taxon>Bacteria</taxon>
        <taxon>Pseudomonadati</taxon>
        <taxon>Pseudomonadota</taxon>
        <taxon>Betaproteobacteria</taxon>
        <taxon>Burkholderiales</taxon>
        <taxon>Sphaerotilaceae</taxon>
        <taxon>Sphaerotilus</taxon>
    </lineage>
</organism>
<evidence type="ECO:0008006" key="4">
    <source>
        <dbReference type="Google" id="ProtNLM"/>
    </source>
</evidence>
<evidence type="ECO:0000313" key="2">
    <source>
        <dbReference type="EMBL" id="BDI04607.1"/>
    </source>
</evidence>
<keyword evidence="3" id="KW-1185">Reference proteome</keyword>
<dbReference type="Pfam" id="PF10993">
    <property type="entry name" value="DUF2818"/>
    <property type="match status" value="1"/>
</dbReference>
<dbReference type="PIRSF" id="PIRSF019883">
    <property type="entry name" value="UCP019883"/>
    <property type="match status" value="1"/>
</dbReference>
<gene>
    <name evidence="2" type="ORF">CATMQ487_15770</name>
</gene>
<reference evidence="2" key="1">
    <citation type="submission" date="2022-04" db="EMBL/GenBank/DDBJ databases">
        <title>Whole genome sequence of Sphaerotilus sp. FB-5.</title>
        <authorList>
            <person name="Takeda M."/>
            <person name="Narihara S."/>
            <person name="Akimoto M."/>
            <person name="Akimoto R."/>
            <person name="Nishiyashiki S."/>
            <person name="Murakami T."/>
        </authorList>
    </citation>
    <scope>NUCLEOTIDE SEQUENCE</scope>
    <source>
        <strain evidence="2">FB-5</strain>
    </source>
</reference>
<evidence type="ECO:0000313" key="3">
    <source>
        <dbReference type="Proteomes" id="UP001057498"/>
    </source>
</evidence>
<evidence type="ECO:0000256" key="1">
    <source>
        <dbReference type="SAM" id="Phobius"/>
    </source>
</evidence>
<keyword evidence="1" id="KW-0472">Membrane</keyword>